<gene>
    <name evidence="2" type="ORF">G7043_44325</name>
</gene>
<reference evidence="2 3" key="1">
    <citation type="submission" date="2020-03" db="EMBL/GenBank/DDBJ databases">
        <title>Isolation and identification of active actinomycetes.</title>
        <authorList>
            <person name="Sun X."/>
        </authorList>
    </citation>
    <scope>NUCLEOTIDE SEQUENCE [LARGE SCALE GENOMIC DNA]</scope>
    <source>
        <strain evidence="2 3">NEAU-D13</strain>
    </source>
</reference>
<comment type="caution">
    <text evidence="2">The sequence shown here is derived from an EMBL/GenBank/DDBJ whole genome shotgun (WGS) entry which is preliminary data.</text>
</comment>
<dbReference type="RefSeq" id="WP_166055152.1">
    <property type="nucleotide sequence ID" value="NZ_JAAMPJ010000018.1"/>
</dbReference>
<dbReference type="PANTHER" id="PTHR13887">
    <property type="entry name" value="GLUTATHIONE S-TRANSFERASE KAPPA"/>
    <property type="match status" value="1"/>
</dbReference>
<dbReference type="SUPFAM" id="SSF52833">
    <property type="entry name" value="Thioredoxin-like"/>
    <property type="match status" value="1"/>
</dbReference>
<dbReference type="AlphaFoldDB" id="A0A7C9W1N8"/>
<organism evidence="2 3">
    <name type="scientific">Lentzea alba</name>
    <dbReference type="NCBI Taxonomy" id="2714351"/>
    <lineage>
        <taxon>Bacteria</taxon>
        <taxon>Bacillati</taxon>
        <taxon>Actinomycetota</taxon>
        <taxon>Actinomycetes</taxon>
        <taxon>Pseudonocardiales</taxon>
        <taxon>Pseudonocardiaceae</taxon>
        <taxon>Lentzea</taxon>
    </lineage>
</organism>
<proteinExistence type="predicted"/>
<evidence type="ECO:0000313" key="2">
    <source>
        <dbReference type="EMBL" id="NGY65936.1"/>
    </source>
</evidence>
<dbReference type="Pfam" id="PF01323">
    <property type="entry name" value="DSBA"/>
    <property type="match status" value="1"/>
</dbReference>
<dbReference type="InterPro" id="IPR036249">
    <property type="entry name" value="Thioredoxin-like_sf"/>
</dbReference>
<dbReference type="Gene3D" id="3.40.30.10">
    <property type="entry name" value="Glutaredoxin"/>
    <property type="match status" value="1"/>
</dbReference>
<name>A0A7C9W1N8_9PSEU</name>
<dbReference type="InterPro" id="IPR001853">
    <property type="entry name" value="DSBA-like_thioredoxin_dom"/>
</dbReference>
<evidence type="ECO:0000313" key="3">
    <source>
        <dbReference type="Proteomes" id="UP000481360"/>
    </source>
</evidence>
<dbReference type="PANTHER" id="PTHR13887:SF41">
    <property type="entry name" value="THIOREDOXIN SUPERFAMILY PROTEIN"/>
    <property type="match status" value="1"/>
</dbReference>
<feature type="domain" description="DSBA-like thioredoxin" evidence="1">
    <location>
        <begin position="2"/>
        <end position="199"/>
    </location>
</feature>
<accession>A0A7C9W1N8</accession>
<dbReference type="EMBL" id="JAAMPJ010000018">
    <property type="protein sequence ID" value="NGY65936.1"/>
    <property type="molecule type" value="Genomic_DNA"/>
</dbReference>
<dbReference type="Proteomes" id="UP000481360">
    <property type="component" value="Unassembled WGS sequence"/>
</dbReference>
<sequence length="205" mass="22526">MQVEFWADVICPWCYIGKARFEQALAGFEHRAEITVVHRAFELDPGRATVEPVQEMLAAKFGPRAGEMEDSVAQLARDAGLEYRLDREVGNTFDVHRLLHLAGERGLQQEVLNAVLHANFAEARSLFTVESLSEIAAEAGLDPADVKAVLDDPAAYADEVRADEKRARDLGVTGVPFVVLDNRLAVAGAQPAELFEKALNQAWEA</sequence>
<evidence type="ECO:0000259" key="1">
    <source>
        <dbReference type="Pfam" id="PF01323"/>
    </source>
</evidence>
<dbReference type="GO" id="GO:0016491">
    <property type="term" value="F:oxidoreductase activity"/>
    <property type="evidence" value="ECO:0007669"/>
    <property type="project" value="InterPro"/>
</dbReference>
<protein>
    <submittedName>
        <fullName evidence="2">DsbA family oxidoreductase</fullName>
    </submittedName>
</protein>
<dbReference type="CDD" id="cd03024">
    <property type="entry name" value="DsbA_FrnE"/>
    <property type="match status" value="1"/>
</dbReference>
<keyword evidence="3" id="KW-1185">Reference proteome</keyword>